<feature type="domain" description="Methyl-accepting transducer" evidence="5">
    <location>
        <begin position="323"/>
        <end position="552"/>
    </location>
</feature>
<keyword evidence="1" id="KW-0145">Chemotaxis</keyword>
<accession>A0A2A7MI60</accession>
<dbReference type="Proteomes" id="UP001189143">
    <property type="component" value="Unassembled WGS sequence"/>
</dbReference>
<dbReference type="SMART" id="SM00283">
    <property type="entry name" value="MA"/>
    <property type="match status" value="1"/>
</dbReference>
<keyword evidence="9" id="KW-1185">Reference proteome</keyword>
<dbReference type="GO" id="GO:0004888">
    <property type="term" value="F:transmembrane signaling receptor activity"/>
    <property type="evidence" value="ECO:0007669"/>
    <property type="project" value="InterPro"/>
</dbReference>
<dbReference type="Pfam" id="PF00672">
    <property type="entry name" value="HAMP"/>
    <property type="match status" value="1"/>
</dbReference>
<reference evidence="8 9" key="1">
    <citation type="submission" date="2017-10" db="EMBL/GenBank/DDBJ databases">
        <title>Effective Description of Clostridium neonatale sp. nov. linked to necrotizing enterocolitis in neonates and a clarification of species assignable to the genus Clostridium (Prazmowski 1880) emend. Lawson and Rainey 2016.</title>
        <authorList>
            <person name="Bernard K."/>
            <person name="Burdz T."/>
            <person name="Wiebe D."/>
            <person name="Balcewich B."/>
            <person name="Alfa M."/>
            <person name="Bernier A.-M."/>
        </authorList>
    </citation>
    <scope>NUCLEOTIDE SEQUENCE [LARGE SCALE GENOMIC DNA]</scope>
    <source>
        <strain evidence="8 9">LCDC99A005</strain>
    </source>
</reference>
<dbReference type="Proteomes" id="UP000220840">
    <property type="component" value="Unassembled WGS sequence"/>
</dbReference>
<dbReference type="CDD" id="cd11386">
    <property type="entry name" value="MCP_signal"/>
    <property type="match status" value="1"/>
</dbReference>
<dbReference type="EMBL" id="PDCJ01000001">
    <property type="protein sequence ID" value="PEG31163.1"/>
    <property type="molecule type" value="Genomic_DNA"/>
</dbReference>
<evidence type="ECO:0000259" key="6">
    <source>
        <dbReference type="PROSITE" id="PS50885"/>
    </source>
</evidence>
<dbReference type="InterPro" id="IPR051310">
    <property type="entry name" value="MCP_chemotaxis"/>
</dbReference>
<dbReference type="InterPro" id="IPR024478">
    <property type="entry name" value="HlyB_4HB_MCP"/>
</dbReference>
<evidence type="ECO:0000313" key="8">
    <source>
        <dbReference type="EMBL" id="PEG31163.1"/>
    </source>
</evidence>
<dbReference type="OrthoDB" id="9814363at2"/>
<keyword evidence="4" id="KW-0812">Transmembrane</keyword>
<evidence type="ECO:0000256" key="3">
    <source>
        <dbReference type="PROSITE-ProRule" id="PRU00284"/>
    </source>
</evidence>
<dbReference type="STRING" id="137838.GCA_001458595_02549"/>
<dbReference type="CDD" id="cd06225">
    <property type="entry name" value="HAMP"/>
    <property type="match status" value="1"/>
</dbReference>
<keyword evidence="3" id="KW-0807">Transducer</keyword>
<dbReference type="Pfam" id="PF00015">
    <property type="entry name" value="MCPsignal"/>
    <property type="match status" value="1"/>
</dbReference>
<sequence length="571" mass="63553">MKIKKFKYKNKINDLTIRKKIYISFRYVWILGIIVSLLGVIFLIKTNHDYKYAVKNYGYSQGTIGKLGMEFNEQRALLSNMALSNDKITLAEINKSLNRNIQDVSKLLEELGKTIVGNKEKEIYSQITNNSLEYRKIREKAMNLFLDEKNEEGLLLLTEQGNQISDVISEEINSLLEENINQSEIIINNLKRLEIISIIISLSSILVFIIISSRLSQKVSTSISKPLESIKDAANDLSCGKLNIELDYKSKDEIGYLFESFKVMIYNFKNYIGEIDEVLGNISNGNLNTFTSDNYSGDFIALKKSLDNIILSLNNTFHEIRMSAIEVENGSEQVAKNAQYLSQGATDQASVIEELTALAGEINEKARNNLLNAKSTDEIVKRLVDEMETGHKGMNNMLEAMMNIEKSSSNIKNIINTIYEIAEQINLLSLNAAIEAARAGEAGKGFAVVAEEIKKLAGESSEAVKNTESLIKESIASVNNGKNITNSTANSLKIVLEKTKEATDLVSKITMASEEQSMSIEQIKEGIESIVGVVQSNSEIAEESASASEELAIQSENLNNILKKFILNPSN</sequence>
<feature type="transmembrane region" description="Helical" evidence="4">
    <location>
        <begin position="21"/>
        <end position="44"/>
    </location>
</feature>
<comment type="similarity">
    <text evidence="2">Belongs to the methyl-accepting chemotaxis (MCP) protein family.</text>
</comment>
<dbReference type="AlphaFoldDB" id="A0A2A7MI60"/>
<dbReference type="CDD" id="cd19411">
    <property type="entry name" value="MCP2201-like_sensor"/>
    <property type="match status" value="1"/>
</dbReference>
<dbReference type="GO" id="GO:0007165">
    <property type="term" value="P:signal transduction"/>
    <property type="evidence" value="ECO:0007669"/>
    <property type="project" value="UniProtKB-KW"/>
</dbReference>
<comment type="caution">
    <text evidence="8">The sequence shown here is derived from an EMBL/GenBank/DDBJ whole genome shotgun (WGS) entry which is preliminary data.</text>
</comment>
<dbReference type="PANTHER" id="PTHR43531:SF11">
    <property type="entry name" value="METHYL-ACCEPTING CHEMOTAXIS PROTEIN 3"/>
    <property type="match status" value="1"/>
</dbReference>
<dbReference type="PROSITE" id="PS50885">
    <property type="entry name" value="HAMP"/>
    <property type="match status" value="1"/>
</dbReference>
<dbReference type="Gene3D" id="1.10.287.950">
    <property type="entry name" value="Methyl-accepting chemotaxis protein"/>
    <property type="match status" value="1"/>
</dbReference>
<dbReference type="Pfam" id="PF18947">
    <property type="entry name" value="HAMP_2"/>
    <property type="match status" value="1"/>
</dbReference>
<dbReference type="Pfam" id="PF12729">
    <property type="entry name" value="4HB_MCP_1"/>
    <property type="match status" value="1"/>
</dbReference>
<dbReference type="InterPro" id="IPR004089">
    <property type="entry name" value="MCPsignal_dom"/>
</dbReference>
<dbReference type="InterPro" id="IPR004090">
    <property type="entry name" value="Chemotax_Me-accpt_rcpt"/>
</dbReference>
<dbReference type="InterPro" id="IPR047347">
    <property type="entry name" value="YvaQ-like_sensor"/>
</dbReference>
<dbReference type="EMBL" id="CAMTCP010000259">
    <property type="protein sequence ID" value="CAI3660400.1"/>
    <property type="molecule type" value="Genomic_DNA"/>
</dbReference>
<dbReference type="RefSeq" id="WP_058295321.1">
    <property type="nucleotide sequence ID" value="NZ_CAKJVF010000213.1"/>
</dbReference>
<evidence type="ECO:0000313" key="9">
    <source>
        <dbReference type="Proteomes" id="UP000220840"/>
    </source>
</evidence>
<keyword evidence="4" id="KW-0472">Membrane</keyword>
<dbReference type="Gene3D" id="6.10.340.10">
    <property type="match status" value="1"/>
</dbReference>
<dbReference type="PRINTS" id="PR00260">
    <property type="entry name" value="CHEMTRNSDUCR"/>
</dbReference>
<keyword evidence="4" id="KW-1133">Transmembrane helix</keyword>
<dbReference type="SUPFAM" id="SSF58104">
    <property type="entry name" value="Methyl-accepting chemotaxis protein (MCP) signaling domain"/>
    <property type="match status" value="1"/>
</dbReference>
<feature type="domain" description="HAMP" evidence="6">
    <location>
        <begin position="221"/>
        <end position="273"/>
    </location>
</feature>
<organism evidence="8 9">
    <name type="scientific">Clostridium neonatale</name>
    <dbReference type="NCBI Taxonomy" id="137838"/>
    <lineage>
        <taxon>Bacteria</taxon>
        <taxon>Bacillati</taxon>
        <taxon>Bacillota</taxon>
        <taxon>Clostridia</taxon>
        <taxon>Eubacteriales</taxon>
        <taxon>Clostridiaceae</taxon>
        <taxon>Clostridium</taxon>
    </lineage>
</organism>
<evidence type="ECO:0000256" key="1">
    <source>
        <dbReference type="ARBA" id="ARBA00022500"/>
    </source>
</evidence>
<dbReference type="PROSITE" id="PS50111">
    <property type="entry name" value="CHEMOTAXIS_TRANSDUC_2"/>
    <property type="match status" value="1"/>
</dbReference>
<dbReference type="GO" id="GO:0006935">
    <property type="term" value="P:chemotaxis"/>
    <property type="evidence" value="ECO:0007669"/>
    <property type="project" value="UniProtKB-KW"/>
</dbReference>
<proteinExistence type="inferred from homology"/>
<evidence type="ECO:0000259" key="5">
    <source>
        <dbReference type="PROSITE" id="PS50111"/>
    </source>
</evidence>
<protein>
    <submittedName>
        <fullName evidence="7 8">Methyl-accepting chemotaxis protein</fullName>
    </submittedName>
</protein>
<dbReference type="InterPro" id="IPR003660">
    <property type="entry name" value="HAMP_dom"/>
</dbReference>
<evidence type="ECO:0000256" key="2">
    <source>
        <dbReference type="ARBA" id="ARBA00029447"/>
    </source>
</evidence>
<evidence type="ECO:0000256" key="4">
    <source>
        <dbReference type="SAM" id="Phobius"/>
    </source>
</evidence>
<dbReference type="GO" id="GO:0005886">
    <property type="term" value="C:plasma membrane"/>
    <property type="evidence" value="ECO:0007669"/>
    <property type="project" value="TreeGrafter"/>
</dbReference>
<gene>
    <name evidence="7" type="ORF">CNEO2_50002</name>
    <name evidence="8" type="ORF">CQ394_05405</name>
</gene>
<dbReference type="PANTHER" id="PTHR43531">
    <property type="entry name" value="PROTEIN ICFG"/>
    <property type="match status" value="1"/>
</dbReference>
<reference evidence="7" key="2">
    <citation type="submission" date="2022-10" db="EMBL/GenBank/DDBJ databases">
        <authorList>
            <person name="Aires J."/>
            <person name="Mesa V."/>
        </authorList>
    </citation>
    <scope>NUCLEOTIDE SEQUENCE</scope>
    <source>
        <strain evidence="7">Clostridium neonatale JD116</strain>
    </source>
</reference>
<evidence type="ECO:0000313" key="7">
    <source>
        <dbReference type="EMBL" id="CAI3660400.1"/>
    </source>
</evidence>
<name>A0A2A7MI60_9CLOT</name>